<name>A0AAV2E2Q1_9ROSI</name>
<accession>A0AAV2E2Q1</accession>
<gene>
    <name evidence="4" type="ORF">LTRI10_LOCUS21616</name>
</gene>
<evidence type="ECO:0000259" key="3">
    <source>
        <dbReference type="PROSITE" id="PS50127"/>
    </source>
</evidence>
<dbReference type="SUPFAM" id="SSF54495">
    <property type="entry name" value="UBC-like"/>
    <property type="match status" value="1"/>
</dbReference>
<evidence type="ECO:0000256" key="2">
    <source>
        <dbReference type="ARBA" id="ARBA00022786"/>
    </source>
</evidence>
<dbReference type="PROSITE" id="PS50127">
    <property type="entry name" value="UBC_2"/>
    <property type="match status" value="1"/>
</dbReference>
<dbReference type="Proteomes" id="UP001497516">
    <property type="component" value="Chromosome 4"/>
</dbReference>
<dbReference type="Gene3D" id="3.10.110.10">
    <property type="entry name" value="Ubiquitin Conjugating Enzyme"/>
    <property type="match status" value="1"/>
</dbReference>
<dbReference type="EMBL" id="OZ034817">
    <property type="protein sequence ID" value="CAL1380151.1"/>
    <property type="molecule type" value="Genomic_DNA"/>
</dbReference>
<sequence length="70" mass="8251">MEILEKHLPDSIWVQVYENRIDLLTAAIAGSQGTSYHDTLYFLDIQFLHYYPNSPSWVRYPACWQHTPPL</sequence>
<dbReference type="InterPro" id="IPR016135">
    <property type="entry name" value="UBQ-conjugating_enzyme/RWD"/>
</dbReference>
<feature type="domain" description="UBC core" evidence="3">
    <location>
        <begin position="1"/>
        <end position="70"/>
    </location>
</feature>
<keyword evidence="5" id="KW-1185">Reference proteome</keyword>
<organism evidence="4 5">
    <name type="scientific">Linum trigynum</name>
    <dbReference type="NCBI Taxonomy" id="586398"/>
    <lineage>
        <taxon>Eukaryota</taxon>
        <taxon>Viridiplantae</taxon>
        <taxon>Streptophyta</taxon>
        <taxon>Embryophyta</taxon>
        <taxon>Tracheophyta</taxon>
        <taxon>Spermatophyta</taxon>
        <taxon>Magnoliopsida</taxon>
        <taxon>eudicotyledons</taxon>
        <taxon>Gunneridae</taxon>
        <taxon>Pentapetalae</taxon>
        <taxon>rosids</taxon>
        <taxon>fabids</taxon>
        <taxon>Malpighiales</taxon>
        <taxon>Linaceae</taxon>
        <taxon>Linum</taxon>
    </lineage>
</organism>
<evidence type="ECO:0000256" key="1">
    <source>
        <dbReference type="ARBA" id="ARBA00022679"/>
    </source>
</evidence>
<dbReference type="Pfam" id="PF00179">
    <property type="entry name" value="UQ_con"/>
    <property type="match status" value="1"/>
</dbReference>
<proteinExistence type="predicted"/>
<dbReference type="GO" id="GO:0061631">
    <property type="term" value="F:ubiquitin conjugating enzyme activity"/>
    <property type="evidence" value="ECO:0007669"/>
    <property type="project" value="TreeGrafter"/>
</dbReference>
<dbReference type="PANTHER" id="PTHR46116">
    <property type="entry name" value="(E3-INDEPENDENT) E2 UBIQUITIN-CONJUGATING ENZYME"/>
    <property type="match status" value="1"/>
</dbReference>
<dbReference type="PANTHER" id="PTHR46116:SF19">
    <property type="entry name" value="UBIQUITIN-CONJUGATING ENZYME FAMILY PROTEIN"/>
    <property type="match status" value="1"/>
</dbReference>
<dbReference type="AlphaFoldDB" id="A0AAV2E2Q1"/>
<dbReference type="InterPro" id="IPR000608">
    <property type="entry name" value="UBC"/>
</dbReference>
<keyword evidence="1" id="KW-0808">Transferase</keyword>
<keyword evidence="2" id="KW-0833">Ubl conjugation pathway</keyword>
<reference evidence="4 5" key="1">
    <citation type="submission" date="2024-04" db="EMBL/GenBank/DDBJ databases">
        <authorList>
            <person name="Fracassetti M."/>
        </authorList>
    </citation>
    <scope>NUCLEOTIDE SEQUENCE [LARGE SCALE GENOMIC DNA]</scope>
</reference>
<evidence type="ECO:0000313" key="4">
    <source>
        <dbReference type="EMBL" id="CAL1380151.1"/>
    </source>
</evidence>
<protein>
    <recommendedName>
        <fullName evidence="3">UBC core domain-containing protein</fullName>
    </recommendedName>
</protein>
<evidence type="ECO:0000313" key="5">
    <source>
        <dbReference type="Proteomes" id="UP001497516"/>
    </source>
</evidence>